<comment type="catalytic activity">
    <reaction evidence="9">
        <text>an L-alpha-amino acid = a D-alpha-amino acid</text>
        <dbReference type="Rhea" id="RHEA:18317"/>
        <dbReference type="ChEBI" id="CHEBI:59869"/>
        <dbReference type="ChEBI" id="CHEBI:59871"/>
        <dbReference type="EC" id="5.1.1.10"/>
    </reaction>
</comment>
<dbReference type="InterPro" id="IPR009006">
    <property type="entry name" value="Ala_racemase/Decarboxylase_C"/>
</dbReference>
<comment type="subcellular location">
    <subcellularLocation>
        <location evidence="2 9">Periplasm</location>
    </subcellularLocation>
</comment>
<comment type="similarity">
    <text evidence="8 9">Belongs to the alanine racemase family. Bsr subfamily.</text>
</comment>
<dbReference type="NCBIfam" id="TIGR00492">
    <property type="entry name" value="alr"/>
    <property type="match status" value="1"/>
</dbReference>
<feature type="signal peptide" evidence="9">
    <location>
        <begin position="1"/>
        <end position="25"/>
    </location>
</feature>
<dbReference type="OrthoDB" id="9813814at2"/>
<dbReference type="InterPro" id="IPR000821">
    <property type="entry name" value="Ala_racemase"/>
</dbReference>
<keyword evidence="5 9" id="KW-0663">Pyridoxal phosphate</keyword>
<evidence type="ECO:0000256" key="6">
    <source>
        <dbReference type="ARBA" id="ARBA00023157"/>
    </source>
</evidence>
<keyword evidence="6 9" id="KW-1015">Disulfide bond</keyword>
<evidence type="ECO:0000256" key="5">
    <source>
        <dbReference type="ARBA" id="ARBA00022898"/>
    </source>
</evidence>
<dbReference type="SMART" id="SM01005">
    <property type="entry name" value="Ala_racemase_C"/>
    <property type="match status" value="1"/>
</dbReference>
<keyword evidence="4 9" id="KW-0574">Periplasm</keyword>
<comment type="catalytic activity">
    <reaction evidence="9">
        <text>L-lysine = D-lysine</text>
        <dbReference type="Rhea" id="RHEA:22864"/>
        <dbReference type="ChEBI" id="CHEBI:32551"/>
        <dbReference type="ChEBI" id="CHEBI:32557"/>
    </reaction>
</comment>
<evidence type="ECO:0000256" key="4">
    <source>
        <dbReference type="ARBA" id="ARBA00022764"/>
    </source>
</evidence>
<dbReference type="GO" id="GO:0005829">
    <property type="term" value="C:cytosol"/>
    <property type="evidence" value="ECO:0007669"/>
    <property type="project" value="TreeGrafter"/>
</dbReference>
<feature type="disulfide bond" evidence="9">
    <location>
        <begin position="72"/>
        <end position="98"/>
    </location>
</feature>
<keyword evidence="7 9" id="KW-0413">Isomerase</keyword>
<feature type="binding site" evidence="9 11">
    <location>
        <position position="350"/>
    </location>
    <ligand>
        <name>substrate</name>
    </ligand>
</feature>
<name>A0A198UGX9_MORCA</name>
<evidence type="ECO:0000256" key="7">
    <source>
        <dbReference type="ARBA" id="ARBA00023235"/>
    </source>
</evidence>
<dbReference type="PANTHER" id="PTHR30511:SF0">
    <property type="entry name" value="ALANINE RACEMASE, CATABOLIC-RELATED"/>
    <property type="match status" value="1"/>
</dbReference>
<dbReference type="GO" id="GO:0047679">
    <property type="term" value="F:arginine racemase activity"/>
    <property type="evidence" value="ECO:0007669"/>
    <property type="project" value="RHEA"/>
</dbReference>
<dbReference type="InterPro" id="IPR029066">
    <property type="entry name" value="PLP-binding_barrel"/>
</dbReference>
<feature type="active site" description="Proton acceptor" evidence="9">
    <location>
        <position position="76"/>
    </location>
</feature>
<proteinExistence type="inferred from homology"/>
<feature type="modified residue" description="N6-(pyridoxal phosphate)lysine" evidence="9 10">
    <location>
        <position position="76"/>
    </location>
</feature>
<dbReference type="EC" id="5.1.1.10" evidence="9"/>
<dbReference type="InterPro" id="IPR011079">
    <property type="entry name" value="Ala_racemase_C"/>
</dbReference>
<feature type="domain" description="Alanine racemase C-terminal" evidence="12">
    <location>
        <begin position="281"/>
        <end position="412"/>
    </location>
</feature>
<comment type="cofactor">
    <cofactor evidence="1 9 10">
        <name>pyridoxal 5'-phosphate</name>
        <dbReference type="ChEBI" id="CHEBI:597326"/>
    </cofactor>
</comment>
<sequence length="413" mass="44956" precursor="true">MKYSSLKLAIVTALFGLNAVSIAQAAPILQAHQDYSYVNHAKANAWLEIDVKAFESNIMRLQHNLSDSTKICAIMKADAYGNGIDLLMPSIIKLNVPCIGIASNEEAKIARAHGYQGVIMRVRLASTDEAQTALEYDVTELTGSLAHAQALNELAAANGKQLNMHLSLNSGGMDRNGLDVQNSQGKADALAITKLSALKLTGIMTHYAFEEEDFVRERLARFNEQSAWLINEAKLDRSQLTLHTANSFATITVPESHLDMVRPGGLIYGDTIDAKPAYQPIMSFKTKVAGVQFYPKGSTVGYDGTHTLQRDSYLANLPFGYSDGYRRAFTNKGVVLIGGMRAPALGKVSMNTTMVDVTDIITRQSVNIGDEVVIYGRQGKAQISQGEIEGINDALLADLYTIWGNSNPRVIKP</sequence>
<dbReference type="PROSITE" id="PS00395">
    <property type="entry name" value="ALANINE_RACEMASE"/>
    <property type="match status" value="1"/>
</dbReference>
<dbReference type="SUPFAM" id="SSF51419">
    <property type="entry name" value="PLP-binding barrel"/>
    <property type="match status" value="1"/>
</dbReference>
<dbReference type="Pfam" id="PF01168">
    <property type="entry name" value="Ala_racemase_N"/>
    <property type="match status" value="1"/>
</dbReference>
<dbReference type="InterPro" id="IPR020622">
    <property type="entry name" value="Ala_racemase_pyridoxalP-BS"/>
</dbReference>
<dbReference type="InterPro" id="IPR043698">
    <property type="entry name" value="Racemase_Bsr/Lyr"/>
</dbReference>
<evidence type="ECO:0000313" key="13">
    <source>
        <dbReference type="EMBL" id="OAU94472.1"/>
    </source>
</evidence>
<keyword evidence="14" id="KW-1185">Reference proteome</keyword>
<feature type="active site" description="Proton acceptor" evidence="9">
    <location>
        <position position="302"/>
    </location>
</feature>
<dbReference type="PANTHER" id="PTHR30511">
    <property type="entry name" value="ALANINE RACEMASE"/>
    <property type="match status" value="1"/>
</dbReference>
<dbReference type="Pfam" id="PF00842">
    <property type="entry name" value="Ala_racemase_C"/>
    <property type="match status" value="1"/>
</dbReference>
<organism evidence="13 14">
    <name type="scientific">Moraxella catarrhalis</name>
    <name type="common">Branhamella catarrhalis</name>
    <dbReference type="NCBI Taxonomy" id="480"/>
    <lineage>
        <taxon>Bacteria</taxon>
        <taxon>Pseudomonadati</taxon>
        <taxon>Pseudomonadota</taxon>
        <taxon>Gammaproteobacteria</taxon>
        <taxon>Moraxellales</taxon>
        <taxon>Moraxellaceae</taxon>
        <taxon>Moraxella</taxon>
    </lineage>
</organism>
<comment type="function">
    <text evidence="9">Amino-acid racemase able to utilize a broad range of substrates.</text>
</comment>
<dbReference type="HAMAP" id="MF_02212">
    <property type="entry name" value="Bsr_racemase"/>
    <property type="match status" value="1"/>
</dbReference>
<evidence type="ECO:0000256" key="1">
    <source>
        <dbReference type="ARBA" id="ARBA00001933"/>
    </source>
</evidence>
<dbReference type="AlphaFoldDB" id="A0A198UGX9"/>
<evidence type="ECO:0000256" key="9">
    <source>
        <dbReference type="HAMAP-Rule" id="MF_02212"/>
    </source>
</evidence>
<dbReference type="GO" id="GO:0042597">
    <property type="term" value="C:periplasmic space"/>
    <property type="evidence" value="ECO:0007669"/>
    <property type="project" value="UniProtKB-SubCell"/>
</dbReference>
<dbReference type="PRINTS" id="PR00992">
    <property type="entry name" value="ALARACEMASE"/>
</dbReference>
<reference evidence="13 14" key="1">
    <citation type="journal article" date="2016" name="Genome Biol. Evol.">
        <title>Comparative Genomic Analyses of the Moraxella catarrhalis Serosensitive and Seroresistant Lineages Demonstrate Their Independent Evolution.</title>
        <authorList>
            <person name="Earl J.P."/>
            <person name="de Vries S.P."/>
            <person name="Ahmed A."/>
            <person name="Powell E."/>
            <person name="Schultz M.P."/>
            <person name="Hermans P.W."/>
            <person name="Hill D.J."/>
            <person name="Zhou Z."/>
            <person name="Constantinidou C.I."/>
            <person name="Hu F.Z."/>
            <person name="Bootsma H.J."/>
            <person name="Ehrlich G.D."/>
        </authorList>
    </citation>
    <scope>NUCLEOTIDE SEQUENCE [LARGE SCALE GENOMIC DNA]</scope>
    <source>
        <strain evidence="13 14">Z7542</strain>
    </source>
</reference>
<gene>
    <name evidence="13" type="ORF">AO384_1829</name>
</gene>
<comment type="caution">
    <text evidence="13">The sequence shown here is derived from an EMBL/GenBank/DDBJ whole genome shotgun (WGS) entry which is preliminary data.</text>
</comment>
<dbReference type="EMBL" id="LXHC01000028">
    <property type="protein sequence ID" value="OAU94472.1"/>
    <property type="molecule type" value="Genomic_DNA"/>
</dbReference>
<evidence type="ECO:0000313" key="14">
    <source>
        <dbReference type="Proteomes" id="UP000078228"/>
    </source>
</evidence>
<dbReference type="RefSeq" id="WP_064611921.1">
    <property type="nucleotide sequence ID" value="NZ_LXHB01000137.1"/>
</dbReference>
<dbReference type="GO" id="GO:0008784">
    <property type="term" value="F:alanine racemase activity"/>
    <property type="evidence" value="ECO:0007669"/>
    <property type="project" value="InterPro"/>
</dbReference>
<evidence type="ECO:0000256" key="8">
    <source>
        <dbReference type="ARBA" id="ARBA00023456"/>
    </source>
</evidence>
<evidence type="ECO:0000259" key="12">
    <source>
        <dbReference type="SMART" id="SM01005"/>
    </source>
</evidence>
<dbReference type="GO" id="GO:0030170">
    <property type="term" value="F:pyridoxal phosphate binding"/>
    <property type="evidence" value="ECO:0007669"/>
    <property type="project" value="UniProtKB-UniRule"/>
</dbReference>
<dbReference type="Gene3D" id="3.20.20.10">
    <property type="entry name" value="Alanine racemase"/>
    <property type="match status" value="1"/>
</dbReference>
<evidence type="ECO:0000256" key="11">
    <source>
        <dbReference type="PIRSR" id="PIRSR600821-52"/>
    </source>
</evidence>
<dbReference type="PATRIC" id="fig|480.237.peg.525"/>
<protein>
    <recommendedName>
        <fullName evidence="9">Broad specificity amino-acid racemase</fullName>
        <ecNumber evidence="9">5.1.1.10</ecNumber>
    </recommendedName>
</protein>
<dbReference type="SUPFAM" id="SSF50621">
    <property type="entry name" value="Alanine racemase C-terminal domain-like"/>
    <property type="match status" value="1"/>
</dbReference>
<dbReference type="GO" id="GO:0018113">
    <property type="term" value="F:lysine racemase activity"/>
    <property type="evidence" value="ECO:0007669"/>
    <property type="project" value="RHEA"/>
</dbReference>
<keyword evidence="3 9" id="KW-0732">Signal</keyword>
<dbReference type="Gene3D" id="2.40.37.10">
    <property type="entry name" value="Lyase, Ornithine Decarboxylase, Chain A, domain 1"/>
    <property type="match status" value="1"/>
</dbReference>
<evidence type="ECO:0000256" key="3">
    <source>
        <dbReference type="ARBA" id="ARBA00022729"/>
    </source>
</evidence>
<dbReference type="GO" id="GO:0030632">
    <property type="term" value="P:D-alanine biosynthetic process"/>
    <property type="evidence" value="ECO:0007669"/>
    <property type="project" value="TreeGrafter"/>
</dbReference>
<feature type="chain" id="PRO_5026407936" description="Broad specificity amino-acid racemase" evidence="9">
    <location>
        <begin position="26"/>
        <end position="413"/>
    </location>
</feature>
<accession>A0A198UGX9</accession>
<dbReference type="Proteomes" id="UP000078228">
    <property type="component" value="Unassembled WGS sequence"/>
</dbReference>
<feature type="binding site" evidence="9 11">
    <location>
        <position position="175"/>
    </location>
    <ligand>
        <name>substrate</name>
    </ligand>
</feature>
<evidence type="ECO:0000256" key="10">
    <source>
        <dbReference type="PIRSR" id="PIRSR600821-50"/>
    </source>
</evidence>
<dbReference type="CDD" id="cd06826">
    <property type="entry name" value="PLPDE_III_AR2"/>
    <property type="match status" value="1"/>
</dbReference>
<comment type="catalytic activity">
    <reaction evidence="9">
        <text>L-arginine = D-arginine</text>
        <dbReference type="Rhea" id="RHEA:18069"/>
        <dbReference type="ChEBI" id="CHEBI:32682"/>
        <dbReference type="ChEBI" id="CHEBI:32689"/>
    </reaction>
</comment>
<dbReference type="NCBIfam" id="NF009879">
    <property type="entry name" value="PRK13340.1-4"/>
    <property type="match status" value="1"/>
</dbReference>
<dbReference type="InterPro" id="IPR001608">
    <property type="entry name" value="Ala_racemase_N"/>
</dbReference>
<evidence type="ECO:0000256" key="2">
    <source>
        <dbReference type="ARBA" id="ARBA00004418"/>
    </source>
</evidence>